<evidence type="ECO:0000313" key="2">
    <source>
        <dbReference type="Proteomes" id="UP001281761"/>
    </source>
</evidence>
<dbReference type="Proteomes" id="UP001281761">
    <property type="component" value="Unassembled WGS sequence"/>
</dbReference>
<reference evidence="1 2" key="1">
    <citation type="journal article" date="2022" name="bioRxiv">
        <title>Genomics of Preaxostyla Flagellates Illuminates Evolutionary Transitions and the Path Towards Mitochondrial Loss.</title>
        <authorList>
            <person name="Novak L.V.F."/>
            <person name="Treitli S.C."/>
            <person name="Pyrih J."/>
            <person name="Halakuc P."/>
            <person name="Pipaliya S.V."/>
            <person name="Vacek V."/>
            <person name="Brzon O."/>
            <person name="Soukal P."/>
            <person name="Eme L."/>
            <person name="Dacks J.B."/>
            <person name="Karnkowska A."/>
            <person name="Elias M."/>
            <person name="Hampl V."/>
        </authorList>
    </citation>
    <scope>NUCLEOTIDE SEQUENCE [LARGE SCALE GENOMIC DNA]</scope>
    <source>
        <strain evidence="1">NAU3</strain>
        <tissue evidence="1">Gut</tissue>
    </source>
</reference>
<keyword evidence="2" id="KW-1185">Reference proteome</keyword>
<name>A0ABQ9WKP2_9EUKA</name>
<evidence type="ECO:0000313" key="1">
    <source>
        <dbReference type="EMBL" id="KAK2940039.1"/>
    </source>
</evidence>
<sequence length="70" mass="7923">MPRMIVVVPFCILSGDDRLKTGHLLFVTPVNHLKGRTPVCTDLDWNLNTTTRNADQKEKRIPNEQNCSSS</sequence>
<comment type="caution">
    <text evidence="1">The sequence shown here is derived from an EMBL/GenBank/DDBJ whole genome shotgun (WGS) entry which is preliminary data.</text>
</comment>
<protein>
    <submittedName>
        <fullName evidence="1">Uncharacterized protein</fullName>
    </submittedName>
</protein>
<organism evidence="1 2">
    <name type="scientific">Blattamonas nauphoetae</name>
    <dbReference type="NCBI Taxonomy" id="2049346"/>
    <lineage>
        <taxon>Eukaryota</taxon>
        <taxon>Metamonada</taxon>
        <taxon>Preaxostyla</taxon>
        <taxon>Oxymonadida</taxon>
        <taxon>Blattamonas</taxon>
    </lineage>
</organism>
<proteinExistence type="predicted"/>
<accession>A0ABQ9WKP2</accession>
<dbReference type="EMBL" id="JARBJD010000766">
    <property type="protein sequence ID" value="KAK2940039.1"/>
    <property type="molecule type" value="Genomic_DNA"/>
</dbReference>
<gene>
    <name evidence="1" type="ORF">BLNAU_25045</name>
</gene>